<dbReference type="Proteomes" id="UP000887540">
    <property type="component" value="Unplaced"/>
</dbReference>
<evidence type="ECO:0000313" key="2">
    <source>
        <dbReference type="WBParaSite" id="ACRNAN_scaffold6338.g28886.t1"/>
    </source>
</evidence>
<proteinExistence type="predicted"/>
<name>A0A914E8S4_9BILA</name>
<dbReference type="WBParaSite" id="ACRNAN_scaffold6338.g28886.t1">
    <property type="protein sequence ID" value="ACRNAN_scaffold6338.g28886.t1"/>
    <property type="gene ID" value="ACRNAN_scaffold6338.g28886"/>
</dbReference>
<reference evidence="2" key="1">
    <citation type="submission" date="2022-11" db="UniProtKB">
        <authorList>
            <consortium name="WormBaseParasite"/>
        </authorList>
    </citation>
    <scope>IDENTIFICATION</scope>
</reference>
<sequence length="75" mass="8313">MSVLFGNNSMAVPLANLKQVFIVLINSGSRRSTSRARASELLKAFLAWDETEKWENAVEKVEGACCDECDITSNF</sequence>
<accession>A0A914E8S4</accession>
<evidence type="ECO:0000313" key="1">
    <source>
        <dbReference type="Proteomes" id="UP000887540"/>
    </source>
</evidence>
<protein>
    <submittedName>
        <fullName evidence="2">Uncharacterized protein</fullName>
    </submittedName>
</protein>
<organism evidence="1 2">
    <name type="scientific">Acrobeloides nanus</name>
    <dbReference type="NCBI Taxonomy" id="290746"/>
    <lineage>
        <taxon>Eukaryota</taxon>
        <taxon>Metazoa</taxon>
        <taxon>Ecdysozoa</taxon>
        <taxon>Nematoda</taxon>
        <taxon>Chromadorea</taxon>
        <taxon>Rhabditida</taxon>
        <taxon>Tylenchina</taxon>
        <taxon>Cephalobomorpha</taxon>
        <taxon>Cephaloboidea</taxon>
        <taxon>Cephalobidae</taxon>
        <taxon>Acrobeloides</taxon>
    </lineage>
</organism>
<dbReference type="AlphaFoldDB" id="A0A914E8S4"/>
<keyword evidence="1" id="KW-1185">Reference proteome</keyword>